<dbReference type="AlphaFoldDB" id="A0A846S229"/>
<dbReference type="SUPFAM" id="SSF54637">
    <property type="entry name" value="Thioesterase/thiol ester dehydrase-isomerase"/>
    <property type="match status" value="1"/>
</dbReference>
<dbReference type="Proteomes" id="UP000576792">
    <property type="component" value="Unassembled WGS sequence"/>
</dbReference>
<dbReference type="Pfam" id="PF13279">
    <property type="entry name" value="4HBT_2"/>
    <property type="match status" value="1"/>
</dbReference>
<evidence type="ECO:0000313" key="1">
    <source>
        <dbReference type="EMBL" id="NJC57098.1"/>
    </source>
</evidence>
<dbReference type="InterPro" id="IPR029069">
    <property type="entry name" value="HotDog_dom_sf"/>
</dbReference>
<reference evidence="1 2" key="1">
    <citation type="submission" date="2020-03" db="EMBL/GenBank/DDBJ databases">
        <title>Sequencing the genomes of 1000 actinobacteria strains.</title>
        <authorList>
            <person name="Klenk H.-P."/>
        </authorList>
    </citation>
    <scope>NUCLEOTIDE SEQUENCE [LARGE SCALE GENOMIC DNA]</scope>
    <source>
        <strain evidence="1 2">DSM 18964</strain>
    </source>
</reference>
<gene>
    <name evidence="1" type="ORF">BKA07_002133</name>
</gene>
<accession>A0A846S229</accession>
<evidence type="ECO:0000313" key="2">
    <source>
        <dbReference type="Proteomes" id="UP000576792"/>
    </source>
</evidence>
<sequence>MVDEARIRTPFEGTGSPVWREDRELPVPLVLYRTQVPESWVDYNDHMSESSYLLAFGHSADAFFRFIGIDEDYRDAGHSLFTVETHIHNIAQARKDDPLELSLAVLDRDAKRVHILHTMRNSVSGEIVAAGEQLLVHVDTEVGRSSAVPDWLGERLSRLCEAHAHLDRPAFVGRAMGIRRG</sequence>
<comment type="caution">
    <text evidence="1">The sequence shown here is derived from an EMBL/GenBank/DDBJ whole genome shotgun (WGS) entry which is preliminary data.</text>
</comment>
<proteinExistence type="predicted"/>
<keyword evidence="2" id="KW-1185">Reference proteome</keyword>
<dbReference type="RefSeq" id="WP_209043940.1">
    <property type="nucleotide sequence ID" value="NZ_BAAAPQ010000003.1"/>
</dbReference>
<dbReference type="CDD" id="cd00586">
    <property type="entry name" value="4HBT"/>
    <property type="match status" value="1"/>
</dbReference>
<name>A0A846S229_9MICO</name>
<dbReference type="Gene3D" id="3.10.129.10">
    <property type="entry name" value="Hotdog Thioesterase"/>
    <property type="match status" value="1"/>
</dbReference>
<protein>
    <submittedName>
        <fullName evidence="1">Acyl-CoA thioesterase FadM</fullName>
    </submittedName>
</protein>
<dbReference type="EMBL" id="JAATJN010000001">
    <property type="protein sequence ID" value="NJC57098.1"/>
    <property type="molecule type" value="Genomic_DNA"/>
</dbReference>
<organism evidence="1 2">
    <name type="scientific">Brevibacterium marinum</name>
    <dbReference type="NCBI Taxonomy" id="418643"/>
    <lineage>
        <taxon>Bacteria</taxon>
        <taxon>Bacillati</taxon>
        <taxon>Actinomycetota</taxon>
        <taxon>Actinomycetes</taxon>
        <taxon>Micrococcales</taxon>
        <taxon>Brevibacteriaceae</taxon>
        <taxon>Brevibacterium</taxon>
    </lineage>
</organism>